<dbReference type="InterPro" id="IPR016186">
    <property type="entry name" value="C-type_lectin-like/link_sf"/>
</dbReference>
<dbReference type="Pfam" id="PF00059">
    <property type="entry name" value="Lectin_C"/>
    <property type="match status" value="1"/>
</dbReference>
<keyword evidence="3" id="KW-1185">Reference proteome</keyword>
<dbReference type="PANTHER" id="PTHR22803">
    <property type="entry name" value="MANNOSE, PHOSPHOLIPASE, LECTIN RECEPTOR RELATED"/>
    <property type="match status" value="1"/>
</dbReference>
<protein>
    <recommendedName>
        <fullName evidence="1">C-type lectin domain-containing protein</fullName>
    </recommendedName>
</protein>
<dbReference type="InterPro" id="IPR001304">
    <property type="entry name" value="C-type_lectin-like"/>
</dbReference>
<evidence type="ECO:0000313" key="3">
    <source>
        <dbReference type="Proteomes" id="UP001352852"/>
    </source>
</evidence>
<feature type="domain" description="C-type lectin" evidence="1">
    <location>
        <begin position="316"/>
        <end position="436"/>
    </location>
</feature>
<evidence type="ECO:0000259" key="1">
    <source>
        <dbReference type="PROSITE" id="PS50041"/>
    </source>
</evidence>
<dbReference type="EMBL" id="JAHUTJ010057717">
    <property type="protein sequence ID" value="MED6286480.1"/>
    <property type="molecule type" value="Genomic_DNA"/>
</dbReference>
<reference evidence="2 3" key="1">
    <citation type="submission" date="2021-06" db="EMBL/GenBank/DDBJ databases">
        <authorList>
            <person name="Palmer J.M."/>
        </authorList>
    </citation>
    <scope>NUCLEOTIDE SEQUENCE [LARGE SCALE GENOMIC DNA]</scope>
    <source>
        <strain evidence="2 3">CL_MEX2019</strain>
        <tissue evidence="2">Muscle</tissue>
    </source>
</reference>
<gene>
    <name evidence="2" type="ORF">CHARACLAT_006494</name>
</gene>
<proteinExistence type="predicted"/>
<sequence>MDCNIREIYDYGYLIKASLFCCNLLTVHHCSLRMFKSVLLFLTLSGLQALPIADPRQRTSSTYHLPDGFKRGVEYSDIRGPVPDGFRQGTEPSRKFLIDLNTGLVKEHISEMDRRVSSVDIPAQKKGAGWVRMEKPSTVPEAFRQDTEPGMLIPTVLREGTKPKSSIPAVYRQGTEPEMSMPLAFRQGTEPEMSMPLAFRQGTEPEMKIPLAFRQGTEPEMSIPLAFRQGTEPEMKIPLAFRQGTEPEMSIPLAFRQGTEPEMKIPLAFRQGTEPEMKIPMAFRQGTEPNLHIPVGFRQGTEPSRARGSGCKGELINNKCYEFNPKSLAFKDAQAFCRGLAPNAELASVTSSDIHSRLVSLVTSSGKSNPVLTWLGATVKNQQASWVDGSDWEYSDWMPGQPNIHTDKPVCVEMFQNDESWWTVADCQLKRASLCSYPVTTYKAREH</sequence>
<dbReference type="InterPro" id="IPR016187">
    <property type="entry name" value="CTDL_fold"/>
</dbReference>
<accession>A0ABU7EI82</accession>
<dbReference type="SMART" id="SM00034">
    <property type="entry name" value="CLECT"/>
    <property type="match status" value="1"/>
</dbReference>
<comment type="caution">
    <text evidence="2">The sequence shown here is derived from an EMBL/GenBank/DDBJ whole genome shotgun (WGS) entry which is preliminary data.</text>
</comment>
<dbReference type="Proteomes" id="UP001352852">
    <property type="component" value="Unassembled WGS sequence"/>
</dbReference>
<evidence type="ECO:0000313" key="2">
    <source>
        <dbReference type="EMBL" id="MED6286480.1"/>
    </source>
</evidence>
<dbReference type="SUPFAM" id="SSF56436">
    <property type="entry name" value="C-type lectin-like"/>
    <property type="match status" value="1"/>
</dbReference>
<name>A0ABU7EI82_9TELE</name>
<organism evidence="2 3">
    <name type="scientific">Characodon lateralis</name>
    <dbReference type="NCBI Taxonomy" id="208331"/>
    <lineage>
        <taxon>Eukaryota</taxon>
        <taxon>Metazoa</taxon>
        <taxon>Chordata</taxon>
        <taxon>Craniata</taxon>
        <taxon>Vertebrata</taxon>
        <taxon>Euteleostomi</taxon>
        <taxon>Actinopterygii</taxon>
        <taxon>Neopterygii</taxon>
        <taxon>Teleostei</taxon>
        <taxon>Neoteleostei</taxon>
        <taxon>Acanthomorphata</taxon>
        <taxon>Ovalentaria</taxon>
        <taxon>Atherinomorphae</taxon>
        <taxon>Cyprinodontiformes</taxon>
        <taxon>Goodeidae</taxon>
        <taxon>Characodon</taxon>
    </lineage>
</organism>
<dbReference type="Gene3D" id="3.10.100.10">
    <property type="entry name" value="Mannose-Binding Protein A, subunit A"/>
    <property type="match status" value="1"/>
</dbReference>
<dbReference type="InterPro" id="IPR050111">
    <property type="entry name" value="C-type_lectin/snaclec_domain"/>
</dbReference>
<dbReference type="PROSITE" id="PS50041">
    <property type="entry name" value="C_TYPE_LECTIN_2"/>
    <property type="match status" value="1"/>
</dbReference>